<keyword evidence="2" id="KW-1185">Reference proteome</keyword>
<dbReference type="InterPro" id="IPR023393">
    <property type="entry name" value="START-like_dom_sf"/>
</dbReference>
<evidence type="ECO:0000313" key="2">
    <source>
        <dbReference type="Proteomes" id="UP000502677"/>
    </source>
</evidence>
<dbReference type="Pfam" id="PF10604">
    <property type="entry name" value="Polyketide_cyc2"/>
    <property type="match status" value="1"/>
</dbReference>
<accession>A0A6G7XEA2</accession>
<proteinExistence type="predicted"/>
<organism evidence="1 2">
    <name type="scientific">Leucobacter viscericola</name>
    <dbReference type="NCBI Taxonomy" id="2714935"/>
    <lineage>
        <taxon>Bacteria</taxon>
        <taxon>Bacillati</taxon>
        <taxon>Actinomycetota</taxon>
        <taxon>Actinomycetes</taxon>
        <taxon>Micrococcales</taxon>
        <taxon>Microbacteriaceae</taxon>
        <taxon>Leucobacter</taxon>
    </lineage>
</organism>
<name>A0A6G7XEA2_9MICO</name>
<dbReference type="InterPro" id="IPR019587">
    <property type="entry name" value="Polyketide_cyclase/dehydratase"/>
</dbReference>
<dbReference type="RefSeq" id="WP_166290027.1">
    <property type="nucleotide sequence ID" value="NZ_CP049863.1"/>
</dbReference>
<reference evidence="1 2" key="1">
    <citation type="submission" date="2020-03" db="EMBL/GenBank/DDBJ databases">
        <title>Leucobacter sp. nov., isolated from beetles.</title>
        <authorList>
            <person name="Hyun D.-W."/>
            <person name="Bae J.-W."/>
        </authorList>
    </citation>
    <scope>NUCLEOTIDE SEQUENCE [LARGE SCALE GENOMIC DNA]</scope>
    <source>
        <strain evidence="1 2">HDW9C</strain>
    </source>
</reference>
<dbReference type="Proteomes" id="UP000502677">
    <property type="component" value="Chromosome"/>
</dbReference>
<gene>
    <name evidence="1" type="ORF">G7068_05545</name>
</gene>
<dbReference type="EMBL" id="CP049863">
    <property type="protein sequence ID" value="QIK62727.1"/>
    <property type="molecule type" value="Genomic_DNA"/>
</dbReference>
<protein>
    <submittedName>
        <fullName evidence="1">SRPBCC family protein</fullName>
    </submittedName>
</protein>
<evidence type="ECO:0000313" key="1">
    <source>
        <dbReference type="EMBL" id="QIK62727.1"/>
    </source>
</evidence>
<dbReference type="AlphaFoldDB" id="A0A6G7XEA2"/>
<dbReference type="KEGG" id="lvi:G7068_05545"/>
<dbReference type="SUPFAM" id="SSF55961">
    <property type="entry name" value="Bet v1-like"/>
    <property type="match status" value="1"/>
</dbReference>
<sequence length="157" mass="17928">MPQVVARAWVPVEPQVAFMVSQMTGEPRLRWDPFIRKQYLIDADKPGKGVKTYTRARVGLRMVSEYSSFRFPVSVGMTMVEGPWFFSVFGGGWRFTPETRDGIPGTATVWKYTFTIRPAWLRPIADRIGKVVLGREIEARIQAFARACEDPRVLDTL</sequence>
<dbReference type="Gene3D" id="3.30.530.20">
    <property type="match status" value="1"/>
</dbReference>